<comment type="subcellular location">
    <subcellularLocation>
        <location evidence="12">Cytoplasmic vesicle</location>
        <location evidence="12">Phagosome membrane</location>
        <topology evidence="12">Single-pass type IV membrane protein</topology>
    </subcellularLocation>
    <subcellularLocation>
        <location evidence="9">Cytoplasmic vesicle</location>
        <location evidence="9">Secretory vesicle membrane</location>
        <topology evidence="9">Single-pass type IV membrane protein</topology>
    </subcellularLocation>
    <subcellularLocation>
        <location evidence="1">Endoplasmic reticulum membrane</location>
        <topology evidence="1">Single-pass type IV membrane protein</topology>
    </subcellularLocation>
    <subcellularLocation>
        <location evidence="8">Golgi apparatus</location>
        <location evidence="8">trans-Golgi network membrane</location>
        <topology evidence="8">Single-pass type IV membrane protein</topology>
    </subcellularLocation>
    <subcellularLocation>
        <location evidence="10">Late endosome membrane</location>
        <topology evidence="10">Single-pass type IV membrane protein</topology>
    </subcellularLocation>
    <subcellularLocation>
        <location evidence="11">Lysosome membrane</location>
        <topology evidence="11">Single-pass type IV membrane protein</topology>
    </subcellularLocation>
</comment>
<evidence type="ECO:0000256" key="1">
    <source>
        <dbReference type="ARBA" id="ARBA00004163"/>
    </source>
</evidence>
<evidence type="ECO:0000256" key="6">
    <source>
        <dbReference type="ARBA" id="ARBA00022989"/>
    </source>
</evidence>
<dbReference type="Gene3D" id="1.20.5.110">
    <property type="match status" value="1"/>
</dbReference>
<gene>
    <name evidence="20" type="ORF">MAR_029500</name>
</gene>
<keyword evidence="3" id="KW-0813">Transport</keyword>
<accession>A0ABY7DJE7</accession>
<dbReference type="SUPFAM" id="SSF64356">
    <property type="entry name" value="SNARE-like"/>
    <property type="match status" value="1"/>
</dbReference>
<organism evidence="20 21">
    <name type="scientific">Mya arenaria</name>
    <name type="common">Soft-shell clam</name>
    <dbReference type="NCBI Taxonomy" id="6604"/>
    <lineage>
        <taxon>Eukaryota</taxon>
        <taxon>Metazoa</taxon>
        <taxon>Spiralia</taxon>
        <taxon>Lophotrochozoa</taxon>
        <taxon>Mollusca</taxon>
        <taxon>Bivalvia</taxon>
        <taxon>Autobranchia</taxon>
        <taxon>Heteroconchia</taxon>
        <taxon>Euheterodonta</taxon>
        <taxon>Imparidentia</taxon>
        <taxon>Neoheterodontei</taxon>
        <taxon>Myida</taxon>
        <taxon>Myoidea</taxon>
        <taxon>Myidae</taxon>
        <taxon>Mya</taxon>
    </lineage>
</organism>
<evidence type="ECO:0000313" key="20">
    <source>
        <dbReference type="EMBL" id="WAQ96810.1"/>
    </source>
</evidence>
<dbReference type="Proteomes" id="UP001164746">
    <property type="component" value="Chromosome 2"/>
</dbReference>
<keyword evidence="4 17" id="KW-0812">Transmembrane</keyword>
<evidence type="ECO:0000256" key="11">
    <source>
        <dbReference type="ARBA" id="ARBA00037863"/>
    </source>
</evidence>
<dbReference type="InterPro" id="IPR011012">
    <property type="entry name" value="Longin-like_dom_sf"/>
</dbReference>
<keyword evidence="21" id="KW-1185">Reference proteome</keyword>
<dbReference type="PROSITE" id="PS50859">
    <property type="entry name" value="LONGIN"/>
    <property type="match status" value="1"/>
</dbReference>
<feature type="domain" description="Longin" evidence="18">
    <location>
        <begin position="43"/>
        <end position="150"/>
    </location>
</feature>
<evidence type="ECO:0000256" key="10">
    <source>
        <dbReference type="ARBA" id="ARBA00037845"/>
    </source>
</evidence>
<feature type="region of interest" description="Disordered" evidence="16">
    <location>
        <begin position="236"/>
        <end position="256"/>
    </location>
</feature>
<dbReference type="Pfam" id="PF13774">
    <property type="entry name" value="Longin"/>
    <property type="match status" value="1"/>
</dbReference>
<dbReference type="CDD" id="cd14824">
    <property type="entry name" value="Longin"/>
    <property type="match status" value="1"/>
</dbReference>
<dbReference type="PANTHER" id="PTHR21136">
    <property type="entry name" value="SNARE PROTEINS"/>
    <property type="match status" value="1"/>
</dbReference>
<evidence type="ECO:0000256" key="17">
    <source>
        <dbReference type="SAM" id="Phobius"/>
    </source>
</evidence>
<keyword evidence="6 17" id="KW-1133">Transmembrane helix</keyword>
<evidence type="ECO:0000256" key="4">
    <source>
        <dbReference type="ARBA" id="ARBA00022692"/>
    </source>
</evidence>
<evidence type="ECO:0000256" key="15">
    <source>
        <dbReference type="PROSITE-ProRule" id="PRU00290"/>
    </source>
</evidence>
<evidence type="ECO:0000256" key="14">
    <source>
        <dbReference type="ARBA" id="ARBA00042194"/>
    </source>
</evidence>
<dbReference type="PROSITE" id="PS50892">
    <property type="entry name" value="V_SNARE"/>
    <property type="match status" value="1"/>
</dbReference>
<evidence type="ECO:0000259" key="19">
    <source>
        <dbReference type="PROSITE" id="PS50892"/>
    </source>
</evidence>
<dbReference type="InterPro" id="IPR010908">
    <property type="entry name" value="Longin_dom"/>
</dbReference>
<feature type="domain" description="V-SNARE coiled-coil homology" evidence="19">
    <location>
        <begin position="142"/>
        <end position="202"/>
    </location>
</feature>
<evidence type="ECO:0000256" key="16">
    <source>
        <dbReference type="SAM" id="MobiDB-lite"/>
    </source>
</evidence>
<dbReference type="PANTHER" id="PTHR21136:SF168">
    <property type="entry name" value="VESICLE-ASSOCIATED MEMBRANE PROTEIN 9"/>
    <property type="match status" value="1"/>
</dbReference>
<evidence type="ECO:0000256" key="9">
    <source>
        <dbReference type="ARBA" id="ARBA00037803"/>
    </source>
</evidence>
<evidence type="ECO:0000313" key="21">
    <source>
        <dbReference type="Proteomes" id="UP001164746"/>
    </source>
</evidence>
<dbReference type="EMBL" id="CP111013">
    <property type="protein sequence ID" value="WAQ96810.1"/>
    <property type="molecule type" value="Genomic_DNA"/>
</dbReference>
<dbReference type="InterPro" id="IPR042855">
    <property type="entry name" value="V_SNARE_CC"/>
</dbReference>
<evidence type="ECO:0000256" key="7">
    <source>
        <dbReference type="ARBA" id="ARBA00023136"/>
    </source>
</evidence>
<dbReference type="CDD" id="cd15868">
    <property type="entry name" value="R-SNARE_VAMP8"/>
    <property type="match status" value="1"/>
</dbReference>
<keyword evidence="15" id="KW-0175">Coiled coil</keyword>
<keyword evidence="5" id="KW-0653">Protein transport</keyword>
<proteinExistence type="inferred from homology"/>
<dbReference type="PRINTS" id="PR00219">
    <property type="entry name" value="SYNAPTOBREVN"/>
</dbReference>
<evidence type="ECO:0000256" key="13">
    <source>
        <dbReference type="ARBA" id="ARBA00039269"/>
    </source>
</evidence>
<evidence type="ECO:0000256" key="2">
    <source>
        <dbReference type="ARBA" id="ARBA00008025"/>
    </source>
</evidence>
<name>A0ABY7DJE7_MYAAR</name>
<evidence type="ECO:0000259" key="18">
    <source>
        <dbReference type="PROSITE" id="PS50859"/>
    </source>
</evidence>
<keyword evidence="7 17" id="KW-0472">Membrane</keyword>
<dbReference type="Pfam" id="PF00957">
    <property type="entry name" value="Synaptobrevin"/>
    <property type="match status" value="1"/>
</dbReference>
<evidence type="ECO:0000256" key="5">
    <source>
        <dbReference type="ARBA" id="ARBA00022927"/>
    </source>
</evidence>
<dbReference type="SUPFAM" id="SSF58038">
    <property type="entry name" value="SNARE fusion complex"/>
    <property type="match status" value="1"/>
</dbReference>
<comment type="similarity">
    <text evidence="2">Belongs to the synaptobrevin family.</text>
</comment>
<dbReference type="PROSITE" id="PS00417">
    <property type="entry name" value="SYNAPTOBREVIN"/>
    <property type="match status" value="1"/>
</dbReference>
<protein>
    <recommendedName>
        <fullName evidence="13">Vesicle-associated membrane protein 7</fullName>
    </recommendedName>
    <alternativeName>
        <fullName evidence="14">Synaptobrevin-like protein 1</fullName>
    </alternativeName>
</protein>
<reference evidence="20" key="1">
    <citation type="submission" date="2022-11" db="EMBL/GenBank/DDBJ databases">
        <title>Centuries of genome instability and evolution in soft-shell clam transmissible cancer (bioRxiv).</title>
        <authorList>
            <person name="Hart S.F.M."/>
            <person name="Yonemitsu M.A."/>
            <person name="Giersch R.M."/>
            <person name="Beal B.F."/>
            <person name="Arriagada G."/>
            <person name="Davis B.W."/>
            <person name="Ostrander E.A."/>
            <person name="Goff S.P."/>
            <person name="Metzger M.J."/>
        </authorList>
    </citation>
    <scope>NUCLEOTIDE SEQUENCE</scope>
    <source>
        <strain evidence="20">MELC-2E11</strain>
        <tissue evidence="20">Siphon/mantle</tissue>
    </source>
</reference>
<dbReference type="InterPro" id="IPR001388">
    <property type="entry name" value="Synaptobrevin-like"/>
</dbReference>
<dbReference type="SMART" id="SM01270">
    <property type="entry name" value="Longin"/>
    <property type="match status" value="1"/>
</dbReference>
<sequence>MLFLSDDLQIASLIFARVYVFSNYFPPYVKHAGDSLMAINYSCIARGTVILCSHGNQAGSTNYEQFADSVLKQIPTRNNGKTTVNMNGCKFHCIVENGIIFMCAAKPDFKTQPCFAFLTEIKDQFHNQNLSDRAGVADSHTFDSEFNSTLAKNMGVMRQNIESVIQRGERLDDLMDKTDELEAGAATFQRTASKIRKKYWWKNTKMKIIVGCVVFVILVGIVLAIVFGGHLVGGGGDDDNKSTPAPPITSTQTMGR</sequence>
<dbReference type="Gene3D" id="3.30.450.50">
    <property type="entry name" value="Longin domain"/>
    <property type="match status" value="1"/>
</dbReference>
<evidence type="ECO:0000256" key="12">
    <source>
        <dbReference type="ARBA" id="ARBA00037875"/>
    </source>
</evidence>
<evidence type="ECO:0000256" key="3">
    <source>
        <dbReference type="ARBA" id="ARBA00022448"/>
    </source>
</evidence>
<evidence type="ECO:0000256" key="8">
    <source>
        <dbReference type="ARBA" id="ARBA00037801"/>
    </source>
</evidence>
<feature type="transmembrane region" description="Helical" evidence="17">
    <location>
        <begin position="208"/>
        <end position="232"/>
    </location>
</feature>
<dbReference type="InterPro" id="IPR051097">
    <property type="entry name" value="Synaptobrevin-like_transport"/>
</dbReference>